<keyword evidence="10" id="KW-0547">Nucleotide-binding</keyword>
<evidence type="ECO:0000256" key="8">
    <source>
        <dbReference type="ARBA" id="ARBA00023264"/>
    </source>
</evidence>
<keyword evidence="5" id="KW-0677">Repeat</keyword>
<dbReference type="GO" id="GO:0005524">
    <property type="term" value="F:ATP binding"/>
    <property type="evidence" value="ECO:0007669"/>
    <property type="project" value="UniProtKB-KW"/>
</dbReference>
<comment type="catalytic activity">
    <reaction evidence="9 10">
        <text>a CDP-1,2-diacyl-sn-glycerol + sn-glycerol 3-phosphate = a 1,2-diacyl-sn-glycero-3-phospho-(1'-sn-glycero-3'-phosphate) + CMP + H(+)</text>
        <dbReference type="Rhea" id="RHEA:12593"/>
        <dbReference type="ChEBI" id="CHEBI:15378"/>
        <dbReference type="ChEBI" id="CHEBI:57597"/>
        <dbReference type="ChEBI" id="CHEBI:58332"/>
        <dbReference type="ChEBI" id="CHEBI:60110"/>
        <dbReference type="ChEBI" id="CHEBI:60377"/>
        <dbReference type="EC" id="2.7.8.5"/>
    </reaction>
</comment>
<dbReference type="CDD" id="cd09135">
    <property type="entry name" value="PLDc_PGS1_euk_1"/>
    <property type="match status" value="1"/>
</dbReference>
<keyword evidence="13" id="KW-1185">Reference proteome</keyword>
<sequence>MPLRRFSASSVPSVPPPSSLSIFGGLMTELDKISPRFNIPASQIEILRGPVEFYDTLKSKISNAKRRIYLSTLYIGKAEHELIDTIKEALRKNPELQVSILTDALRGTRETPKPSCASLLASLVEEFGENRVEIRMFHTPNLTGLRKRIVPRRINEGWGLQHMKLYGIDDELILSGANLSNDYFTNRQDRYHVFSSKDITEYFHRIYTGVTSISYSVLPDKDSEAGYTMTWPETNGCPSPLDDPKSYRVQASRVLKPLIEPPSSAPGQIVGDTVVYPLLQFTPLLKPEDTSTELPAILTILRALNPSSNELKSASDSSHTSLATTPPLQNASWTFTAGYFNTPPFLRDLLLSTNPSHGTVIAASPWANGFYGSKGVSGMLPAAYTLLGKHFLNAIQKQGLDDRVKLMEWRRGTVGEPQGWTYHAKGFWVTLAGEDSSELATSFQPEKDVSAEERKGPSLTIVGSSNYTKRSYELDLEANACILTRNPDLMRRLSEEEKWLQEYAKVVDKKEFEMIERRVGLHVRIAMGIVTLLGGAL</sequence>
<evidence type="ECO:0000256" key="2">
    <source>
        <dbReference type="ARBA" id="ARBA00010682"/>
    </source>
</evidence>
<dbReference type="PANTHER" id="PTHR12586">
    <property type="entry name" value="CDP-DIACYLGLYCEROL--SERINE O-PHOSPHATIDYLTRANSFERASE"/>
    <property type="match status" value="1"/>
</dbReference>
<evidence type="ECO:0000256" key="9">
    <source>
        <dbReference type="ARBA" id="ARBA00048586"/>
    </source>
</evidence>
<keyword evidence="3 10" id="KW-0444">Lipid biosynthesis</keyword>
<comment type="function">
    <text evidence="10">Functions in the biosynthesis of the anionic phospholipids phosphatidylglycerol and cardiolipin.</text>
</comment>
<evidence type="ECO:0000256" key="10">
    <source>
        <dbReference type="RuleBase" id="RU365024"/>
    </source>
</evidence>
<comment type="subcellular location">
    <subcellularLocation>
        <location evidence="10">Mitochondrion</location>
    </subcellularLocation>
</comment>
<reference evidence="12" key="1">
    <citation type="journal article" date="2020" name="Stud. Mycol.">
        <title>101 Dothideomycetes genomes: a test case for predicting lifestyles and emergence of pathogens.</title>
        <authorList>
            <person name="Haridas S."/>
            <person name="Albert R."/>
            <person name="Binder M."/>
            <person name="Bloem J."/>
            <person name="Labutti K."/>
            <person name="Salamov A."/>
            <person name="Andreopoulos B."/>
            <person name="Baker S."/>
            <person name="Barry K."/>
            <person name="Bills G."/>
            <person name="Bluhm B."/>
            <person name="Cannon C."/>
            <person name="Castanera R."/>
            <person name="Culley D."/>
            <person name="Daum C."/>
            <person name="Ezra D."/>
            <person name="Gonzalez J."/>
            <person name="Henrissat B."/>
            <person name="Kuo A."/>
            <person name="Liang C."/>
            <person name="Lipzen A."/>
            <person name="Lutzoni F."/>
            <person name="Magnuson J."/>
            <person name="Mondo S."/>
            <person name="Nolan M."/>
            <person name="Ohm R."/>
            <person name="Pangilinan J."/>
            <person name="Park H.-J."/>
            <person name="Ramirez L."/>
            <person name="Alfaro M."/>
            <person name="Sun H."/>
            <person name="Tritt A."/>
            <person name="Yoshinaga Y."/>
            <person name="Zwiers L.-H."/>
            <person name="Turgeon B."/>
            <person name="Goodwin S."/>
            <person name="Spatafora J."/>
            <person name="Crous P."/>
            <person name="Grigoriev I."/>
        </authorList>
    </citation>
    <scope>NUCLEOTIDE SEQUENCE</scope>
    <source>
        <strain evidence="12">CBS 133067</strain>
    </source>
</reference>
<keyword evidence="7 10" id="KW-0594">Phospholipid biosynthesis</keyword>
<evidence type="ECO:0000259" key="11">
    <source>
        <dbReference type="PROSITE" id="PS50035"/>
    </source>
</evidence>
<dbReference type="PIRSF" id="PIRSF000850">
    <property type="entry name" value="Phospholipase_D_PSS"/>
    <property type="match status" value="1"/>
</dbReference>
<keyword evidence="10" id="KW-0067">ATP-binding</keyword>
<dbReference type="OrthoDB" id="10250191at2759"/>
<dbReference type="Pfam" id="PF13091">
    <property type="entry name" value="PLDc_2"/>
    <property type="match status" value="1"/>
</dbReference>
<evidence type="ECO:0000256" key="5">
    <source>
        <dbReference type="ARBA" id="ARBA00022737"/>
    </source>
</evidence>
<dbReference type="PANTHER" id="PTHR12586:SF1">
    <property type="entry name" value="CDP-DIACYLGLYCEROL--GLYCEROL-3-PHOSPHATE 3-PHOSPHATIDYLTRANSFERASE, MITOCHONDRIAL"/>
    <property type="match status" value="1"/>
</dbReference>
<evidence type="ECO:0000256" key="1">
    <source>
        <dbReference type="ARBA" id="ARBA00005042"/>
    </source>
</evidence>
<dbReference type="InterPro" id="IPR016270">
    <property type="entry name" value="PGS1"/>
</dbReference>
<evidence type="ECO:0000256" key="4">
    <source>
        <dbReference type="ARBA" id="ARBA00022679"/>
    </source>
</evidence>
<comment type="similarity">
    <text evidence="2 10">Belongs to the CDP-alcohol phosphatidyltransferase class-II family.</text>
</comment>
<dbReference type="GO" id="GO:0008444">
    <property type="term" value="F:CDP-diacylglycerol-glycerol-3-phosphate 3-phosphatidyltransferase activity"/>
    <property type="evidence" value="ECO:0007669"/>
    <property type="project" value="UniProtKB-EC"/>
</dbReference>
<feature type="domain" description="PLD phosphodiesterase" evidence="11">
    <location>
        <begin position="157"/>
        <end position="183"/>
    </location>
</feature>
<evidence type="ECO:0000313" key="13">
    <source>
        <dbReference type="Proteomes" id="UP000799772"/>
    </source>
</evidence>
<comment type="pathway">
    <text evidence="1 10">Phospholipid metabolism; phosphatidylglycerol biosynthesis; phosphatidylglycerol from CDP-diacylglycerol: step 1/2.</text>
</comment>
<keyword evidence="4 10" id="KW-0808">Transferase</keyword>
<dbReference type="InterPro" id="IPR025202">
    <property type="entry name" value="PLD-like_dom"/>
</dbReference>
<keyword evidence="6 10" id="KW-0443">Lipid metabolism</keyword>
<accession>A0A9P4I5Q8</accession>
<name>A0A9P4I5Q8_9PEZI</name>
<protein>
    <recommendedName>
        <fullName evidence="10">CDP-diacylglycerol--glycerol-3-phosphate 3-phosphatidyltransferase</fullName>
        <ecNumber evidence="10">2.7.8.5</ecNumber>
    </recommendedName>
</protein>
<evidence type="ECO:0000256" key="6">
    <source>
        <dbReference type="ARBA" id="ARBA00023098"/>
    </source>
</evidence>
<evidence type="ECO:0000256" key="3">
    <source>
        <dbReference type="ARBA" id="ARBA00022516"/>
    </source>
</evidence>
<comment type="caution">
    <text evidence="12">The sequence shown here is derived from an EMBL/GenBank/DDBJ whole genome shotgun (WGS) entry which is preliminary data.</text>
</comment>
<dbReference type="PROSITE" id="PS50035">
    <property type="entry name" value="PLD"/>
    <property type="match status" value="1"/>
</dbReference>
<keyword evidence="10" id="KW-0496">Mitochondrion</keyword>
<dbReference type="SMART" id="SM00155">
    <property type="entry name" value="PLDc"/>
    <property type="match status" value="2"/>
</dbReference>
<dbReference type="AlphaFoldDB" id="A0A9P4I5Q8"/>
<organism evidence="12 13">
    <name type="scientific">Rhizodiscina lignyota</name>
    <dbReference type="NCBI Taxonomy" id="1504668"/>
    <lineage>
        <taxon>Eukaryota</taxon>
        <taxon>Fungi</taxon>
        <taxon>Dikarya</taxon>
        <taxon>Ascomycota</taxon>
        <taxon>Pezizomycotina</taxon>
        <taxon>Dothideomycetes</taxon>
        <taxon>Pleosporomycetidae</taxon>
        <taxon>Aulographales</taxon>
        <taxon>Rhizodiscinaceae</taxon>
        <taxon>Rhizodiscina</taxon>
    </lineage>
</organism>
<keyword evidence="8 10" id="KW-1208">Phospholipid metabolism</keyword>
<evidence type="ECO:0000256" key="7">
    <source>
        <dbReference type="ARBA" id="ARBA00023209"/>
    </source>
</evidence>
<proteinExistence type="inferred from homology"/>
<dbReference type="Proteomes" id="UP000799772">
    <property type="component" value="Unassembled WGS sequence"/>
</dbReference>
<dbReference type="CDD" id="cd09137">
    <property type="entry name" value="PLDc_PGS1_euk_2"/>
    <property type="match status" value="1"/>
</dbReference>
<dbReference type="SUPFAM" id="SSF56024">
    <property type="entry name" value="Phospholipase D/nuclease"/>
    <property type="match status" value="1"/>
</dbReference>
<dbReference type="EMBL" id="ML978144">
    <property type="protein sequence ID" value="KAF2092582.1"/>
    <property type="molecule type" value="Genomic_DNA"/>
</dbReference>
<dbReference type="Gene3D" id="3.30.870.10">
    <property type="entry name" value="Endonuclease Chain A"/>
    <property type="match status" value="2"/>
</dbReference>
<dbReference type="GO" id="GO:0005739">
    <property type="term" value="C:mitochondrion"/>
    <property type="evidence" value="ECO:0007669"/>
    <property type="project" value="UniProtKB-SubCell"/>
</dbReference>
<evidence type="ECO:0000313" key="12">
    <source>
        <dbReference type="EMBL" id="KAF2092582.1"/>
    </source>
</evidence>
<dbReference type="InterPro" id="IPR001736">
    <property type="entry name" value="PLipase_D/transphosphatidylase"/>
</dbReference>
<dbReference type="GO" id="GO:0032049">
    <property type="term" value="P:cardiolipin biosynthetic process"/>
    <property type="evidence" value="ECO:0007669"/>
    <property type="project" value="InterPro"/>
</dbReference>
<dbReference type="EC" id="2.7.8.5" evidence="10"/>
<gene>
    <name evidence="12" type="ORF">NA57DRAFT_69668</name>
</gene>